<dbReference type="Gene3D" id="3.40.50.720">
    <property type="entry name" value="NAD(P)-binding Rossmann-like Domain"/>
    <property type="match status" value="1"/>
</dbReference>
<evidence type="ECO:0000256" key="1">
    <source>
        <dbReference type="ARBA" id="ARBA00007637"/>
    </source>
</evidence>
<organism evidence="3 4">
    <name type="scientific">Blastococcus jejuensis</name>
    <dbReference type="NCBI Taxonomy" id="351224"/>
    <lineage>
        <taxon>Bacteria</taxon>
        <taxon>Bacillati</taxon>
        <taxon>Actinomycetota</taxon>
        <taxon>Actinomycetes</taxon>
        <taxon>Geodermatophilales</taxon>
        <taxon>Geodermatophilaceae</taxon>
        <taxon>Blastococcus</taxon>
    </lineage>
</organism>
<accession>A0ABP6NNM9</accession>
<dbReference type="InterPro" id="IPR036291">
    <property type="entry name" value="NAD(P)-bd_dom_sf"/>
</dbReference>
<sequence>MADCLVIGGNGFIGSHVVDSLVERGHHVTVFDRHRQGPSRFEGRAVEVVSGDFLNAADVKKALRGQEVVLHLLSTTDPATAEGDPTMDIRTNITSSVQLLSACVDAGVSKVYYASSGGAIYGDQDKKVFRETDVTLPVSPYAIGKQAIESYLRYFHRTHGLDSTTFRISNPYGPRQNPLKRQGVIPIFLRQVAEGLPLTVFGDGSMIRDYLYVGDLAEMIAEVVTVGARESLYNVGSGVGTSISELISTIQQVTGRDVAVRHVPRPATFVDQVVLSVERFEAEFTTRATTALPAGIRRTWEEMTEHG</sequence>
<gene>
    <name evidence="3" type="ORF">GCM10010531_01710</name>
</gene>
<name>A0ABP6NNM9_9ACTN</name>
<dbReference type="RefSeq" id="WP_344686590.1">
    <property type="nucleotide sequence ID" value="NZ_BAAAVV010000001.1"/>
</dbReference>
<dbReference type="PANTHER" id="PTHR43000">
    <property type="entry name" value="DTDP-D-GLUCOSE 4,6-DEHYDRATASE-RELATED"/>
    <property type="match status" value="1"/>
</dbReference>
<proteinExistence type="inferred from homology"/>
<reference evidence="4" key="1">
    <citation type="journal article" date="2019" name="Int. J. Syst. Evol. Microbiol.">
        <title>The Global Catalogue of Microorganisms (GCM) 10K type strain sequencing project: providing services to taxonomists for standard genome sequencing and annotation.</title>
        <authorList>
            <consortium name="The Broad Institute Genomics Platform"/>
            <consortium name="The Broad Institute Genome Sequencing Center for Infectious Disease"/>
            <person name="Wu L."/>
            <person name="Ma J."/>
        </authorList>
    </citation>
    <scope>NUCLEOTIDE SEQUENCE [LARGE SCALE GENOMIC DNA]</scope>
    <source>
        <strain evidence="4">JCM 15614</strain>
    </source>
</reference>
<dbReference type="InterPro" id="IPR001509">
    <property type="entry name" value="Epimerase_deHydtase"/>
</dbReference>
<evidence type="ECO:0000259" key="2">
    <source>
        <dbReference type="Pfam" id="PF01370"/>
    </source>
</evidence>
<dbReference type="Gene3D" id="3.90.25.10">
    <property type="entry name" value="UDP-galactose 4-epimerase, domain 1"/>
    <property type="match status" value="1"/>
</dbReference>
<dbReference type="SUPFAM" id="SSF51735">
    <property type="entry name" value="NAD(P)-binding Rossmann-fold domains"/>
    <property type="match status" value="1"/>
</dbReference>
<dbReference type="Pfam" id="PF01370">
    <property type="entry name" value="Epimerase"/>
    <property type="match status" value="1"/>
</dbReference>
<comment type="similarity">
    <text evidence="1">Belongs to the NAD(P)-dependent epimerase/dehydratase family.</text>
</comment>
<feature type="domain" description="NAD-dependent epimerase/dehydratase" evidence="2">
    <location>
        <begin position="5"/>
        <end position="236"/>
    </location>
</feature>
<evidence type="ECO:0000313" key="4">
    <source>
        <dbReference type="Proteomes" id="UP001499924"/>
    </source>
</evidence>
<keyword evidence="4" id="KW-1185">Reference proteome</keyword>
<evidence type="ECO:0000313" key="3">
    <source>
        <dbReference type="EMBL" id="GAA3154335.1"/>
    </source>
</evidence>
<protein>
    <submittedName>
        <fullName evidence="3">NAD-dependent epimerase/dehydratase family protein</fullName>
    </submittedName>
</protein>
<dbReference type="EMBL" id="BAAAVV010000001">
    <property type="protein sequence ID" value="GAA3154335.1"/>
    <property type="molecule type" value="Genomic_DNA"/>
</dbReference>
<comment type="caution">
    <text evidence="3">The sequence shown here is derived from an EMBL/GenBank/DDBJ whole genome shotgun (WGS) entry which is preliminary data.</text>
</comment>
<dbReference type="Proteomes" id="UP001499924">
    <property type="component" value="Unassembled WGS sequence"/>
</dbReference>